<evidence type="ECO:0000313" key="2">
    <source>
        <dbReference type="Proteomes" id="UP000054632"/>
    </source>
</evidence>
<dbReference type="AlphaFoldDB" id="A0A0V1F4A5"/>
<comment type="caution">
    <text evidence="1">The sequence shown here is derived from an EMBL/GenBank/DDBJ whole genome shotgun (WGS) entry which is preliminary data.</text>
</comment>
<reference evidence="1 2" key="1">
    <citation type="submission" date="2015-01" db="EMBL/GenBank/DDBJ databases">
        <title>Evolution of Trichinella species and genotypes.</title>
        <authorList>
            <person name="Korhonen P.K."/>
            <person name="Edoardo P."/>
            <person name="Giuseppe L.R."/>
            <person name="Gasser R.B."/>
        </authorList>
    </citation>
    <scope>NUCLEOTIDE SEQUENCE [LARGE SCALE GENOMIC DNA]</scope>
    <source>
        <strain evidence="1">ISS13</strain>
    </source>
</reference>
<sequence>MANIRFPYLTWVCPPYTNILNIVFHGSSISAGNIEIKLIGYHVPGFAGCQQSNVITYYKHQDVHGFTLVQQKVFSRRWFYKILLVMKMFRKVEEALCLVYIALRYLTR</sequence>
<name>A0A0V1F4A5_TRIPS</name>
<dbReference type="EMBL" id="JYDR01000001">
    <property type="protein sequence ID" value="KRY80051.1"/>
    <property type="molecule type" value="Genomic_DNA"/>
</dbReference>
<gene>
    <name evidence="1" type="ORF">T4A_328</name>
</gene>
<proteinExistence type="predicted"/>
<protein>
    <submittedName>
        <fullName evidence="1">Uncharacterized protein</fullName>
    </submittedName>
</protein>
<dbReference type="Proteomes" id="UP000054632">
    <property type="component" value="Unassembled WGS sequence"/>
</dbReference>
<evidence type="ECO:0000313" key="1">
    <source>
        <dbReference type="EMBL" id="KRY80051.1"/>
    </source>
</evidence>
<accession>A0A0V1F4A5</accession>
<organism evidence="1 2">
    <name type="scientific">Trichinella pseudospiralis</name>
    <name type="common">Parasitic roundworm</name>
    <dbReference type="NCBI Taxonomy" id="6337"/>
    <lineage>
        <taxon>Eukaryota</taxon>
        <taxon>Metazoa</taxon>
        <taxon>Ecdysozoa</taxon>
        <taxon>Nematoda</taxon>
        <taxon>Enoplea</taxon>
        <taxon>Dorylaimia</taxon>
        <taxon>Trichinellida</taxon>
        <taxon>Trichinellidae</taxon>
        <taxon>Trichinella</taxon>
    </lineage>
</organism>